<dbReference type="InterPro" id="IPR050766">
    <property type="entry name" value="Bact_Lucif_Oxidored"/>
</dbReference>
<dbReference type="GO" id="GO:0016705">
    <property type="term" value="F:oxidoreductase activity, acting on paired donors, with incorporation or reduction of molecular oxygen"/>
    <property type="evidence" value="ECO:0007669"/>
    <property type="project" value="InterPro"/>
</dbReference>
<dbReference type="Gene3D" id="3.20.20.30">
    <property type="entry name" value="Luciferase-like domain"/>
    <property type="match status" value="1"/>
</dbReference>
<evidence type="ECO:0000259" key="3">
    <source>
        <dbReference type="Pfam" id="PF00296"/>
    </source>
</evidence>
<keyword evidence="2" id="KW-0503">Monooxygenase</keyword>
<dbReference type="Pfam" id="PF00296">
    <property type="entry name" value="Bac_luciferase"/>
    <property type="match status" value="1"/>
</dbReference>
<dbReference type="EMBL" id="UINC01019818">
    <property type="protein sequence ID" value="SVA83821.1"/>
    <property type="molecule type" value="Genomic_DNA"/>
</dbReference>
<evidence type="ECO:0000256" key="2">
    <source>
        <dbReference type="ARBA" id="ARBA00023033"/>
    </source>
</evidence>
<dbReference type="GO" id="GO:0005829">
    <property type="term" value="C:cytosol"/>
    <property type="evidence" value="ECO:0007669"/>
    <property type="project" value="TreeGrafter"/>
</dbReference>
<dbReference type="InterPro" id="IPR036661">
    <property type="entry name" value="Luciferase-like_sf"/>
</dbReference>
<reference evidence="4" key="1">
    <citation type="submission" date="2018-05" db="EMBL/GenBank/DDBJ databases">
        <authorList>
            <person name="Lanie J.A."/>
            <person name="Ng W.-L."/>
            <person name="Kazmierczak K.M."/>
            <person name="Andrzejewski T.M."/>
            <person name="Davidsen T.M."/>
            <person name="Wayne K.J."/>
            <person name="Tettelin H."/>
            <person name="Glass J.I."/>
            <person name="Rusch D."/>
            <person name="Podicherti R."/>
            <person name="Tsui H.-C.T."/>
            <person name="Winkler M.E."/>
        </authorList>
    </citation>
    <scope>NUCLEOTIDE SEQUENCE</scope>
</reference>
<name>A0A381Z4F6_9ZZZZ</name>
<gene>
    <name evidence="4" type="ORF">METZ01_LOCUS136675</name>
</gene>
<protein>
    <recommendedName>
        <fullName evidence="3">Luciferase-like domain-containing protein</fullName>
    </recommendedName>
</protein>
<dbReference type="AlphaFoldDB" id="A0A381Z4F6"/>
<organism evidence="4">
    <name type="scientific">marine metagenome</name>
    <dbReference type="NCBI Taxonomy" id="408172"/>
    <lineage>
        <taxon>unclassified sequences</taxon>
        <taxon>metagenomes</taxon>
        <taxon>ecological metagenomes</taxon>
    </lineage>
</organism>
<dbReference type="GO" id="GO:0004497">
    <property type="term" value="F:monooxygenase activity"/>
    <property type="evidence" value="ECO:0007669"/>
    <property type="project" value="UniProtKB-KW"/>
</dbReference>
<keyword evidence="1" id="KW-0560">Oxidoreductase</keyword>
<sequence length="339" mass="38169">MKFGIFDHMDLGGFENLSAFYEDRLKLAELYDEIGIHAYHLAEHHATPLGMAPSPNVFLSAMAQRTKRLRFGPLVYCLPLYHPIRLLEEICMLDQMSNGRLEMGIGRGISPIELDYYGIDYEDGPAIYQEIFDLIIQGLQNKNLNYQGELYEVKNMPLPLSAVQKPHPPLWYGIANPAATDWPAQNGLNVITNQTVENTKEIVSNYTKVWVSAGRASADLPHLGMTRYIVIAASKDTALSLGRRAYPIWRKNFMALWDMHNKEPIGVKYPETFDGLLKTGQGIAGSPSQVLDEVARQCEESGINYFVSRFAFGNLTFEESRQSIELFAERVMPELSGLG</sequence>
<dbReference type="InterPro" id="IPR011251">
    <property type="entry name" value="Luciferase-like_dom"/>
</dbReference>
<dbReference type="PANTHER" id="PTHR30137">
    <property type="entry name" value="LUCIFERASE-LIKE MONOOXYGENASE"/>
    <property type="match status" value="1"/>
</dbReference>
<dbReference type="SUPFAM" id="SSF51679">
    <property type="entry name" value="Bacterial luciferase-like"/>
    <property type="match status" value="1"/>
</dbReference>
<feature type="domain" description="Luciferase-like" evidence="3">
    <location>
        <begin position="1"/>
        <end position="303"/>
    </location>
</feature>
<dbReference type="PANTHER" id="PTHR30137:SF8">
    <property type="entry name" value="BLR5498 PROTEIN"/>
    <property type="match status" value="1"/>
</dbReference>
<evidence type="ECO:0000313" key="4">
    <source>
        <dbReference type="EMBL" id="SVA83821.1"/>
    </source>
</evidence>
<evidence type="ECO:0000256" key="1">
    <source>
        <dbReference type="ARBA" id="ARBA00023002"/>
    </source>
</evidence>
<accession>A0A381Z4F6</accession>
<proteinExistence type="predicted"/>